<accession>A0ABQ5V0F6</accession>
<organism evidence="3 4">
    <name type="scientific">Algimonas porphyrae</name>
    <dbReference type="NCBI Taxonomy" id="1128113"/>
    <lineage>
        <taxon>Bacteria</taxon>
        <taxon>Pseudomonadati</taxon>
        <taxon>Pseudomonadota</taxon>
        <taxon>Alphaproteobacteria</taxon>
        <taxon>Maricaulales</taxon>
        <taxon>Robiginitomaculaceae</taxon>
        <taxon>Algimonas</taxon>
    </lineage>
</organism>
<feature type="domain" description="Heparinase II/III-like C-terminal" evidence="2">
    <location>
        <begin position="306"/>
        <end position="560"/>
    </location>
</feature>
<protein>
    <recommendedName>
        <fullName evidence="2">Heparinase II/III-like C-terminal domain-containing protein</fullName>
    </recommendedName>
</protein>
<keyword evidence="4" id="KW-1185">Reference proteome</keyword>
<evidence type="ECO:0000256" key="1">
    <source>
        <dbReference type="ARBA" id="ARBA00004196"/>
    </source>
</evidence>
<sequence>MTRRITLADAVRVRAAQTVSNAITALRPARPSGGRAPELIALSPALPHGHRERGAAILSGRWVYAGQTLDVGAHGHPFSVTLPSERFAAWLHGFSWLPDLLSVSDGPAKAVELCRHWSDAFSGPNSFVHAPDLLAERMLNWGWVLSAVPDSSGQMSDRYAGQMRFLRRSLPRLSPGLAALRGQAAMVIYGARQAERPDAYLARGLDGLDEEINLQILADGGHISRSPWAAVEALSCLLGTDAVLQVAGLAGSRALDRAIDRLIPMIATLRHTDGGMAVFHGGHEGDPARIDALMRGRAASPSLPAQPFAYGPNSGYHRLEAGSNVVIVDAHGVPPRPHDLDAHLGPLAMEISTTEGRLLVNCGWHPGAAPSWRRPVRSSDAHSALTLAGRSPGTILDGGFMEDALGAAIAVGPGDVRARRKEQSTGIWLETAHDGYKDAHGLVHRRRLFVGEDGDDIRGEDSLFVPAGDTPITRDSVPYALRFHFHPDVRVSLAQDLSSALLVQKGRAGWRFRTDGGPLAVEPSVYLAGSARPVRSQQLVILGQALGDGDGQGRDNRIRWSFRRLKGRSA</sequence>
<evidence type="ECO:0000313" key="4">
    <source>
        <dbReference type="Proteomes" id="UP001161390"/>
    </source>
</evidence>
<comment type="caution">
    <text evidence="3">The sequence shown here is derived from an EMBL/GenBank/DDBJ whole genome shotgun (WGS) entry which is preliminary data.</text>
</comment>
<dbReference type="RefSeq" id="WP_284371929.1">
    <property type="nucleotide sequence ID" value="NZ_BSNJ01000004.1"/>
</dbReference>
<dbReference type="InterPro" id="IPR012480">
    <property type="entry name" value="Hepar_II_III_C"/>
</dbReference>
<proteinExistence type="predicted"/>
<reference evidence="3" key="1">
    <citation type="journal article" date="2014" name="Int. J. Syst. Evol. Microbiol.">
        <title>Complete genome of a new Firmicutes species belonging to the dominant human colonic microbiota ('Ruminococcus bicirculans') reveals two chromosomes and a selective capacity to utilize plant glucans.</title>
        <authorList>
            <consortium name="NISC Comparative Sequencing Program"/>
            <person name="Wegmann U."/>
            <person name="Louis P."/>
            <person name="Goesmann A."/>
            <person name="Henrissat B."/>
            <person name="Duncan S.H."/>
            <person name="Flint H.J."/>
        </authorList>
    </citation>
    <scope>NUCLEOTIDE SEQUENCE</scope>
    <source>
        <strain evidence="3">NBRC 108216</strain>
    </source>
</reference>
<evidence type="ECO:0000313" key="3">
    <source>
        <dbReference type="EMBL" id="GLQ20908.1"/>
    </source>
</evidence>
<reference evidence="3" key="2">
    <citation type="submission" date="2023-01" db="EMBL/GenBank/DDBJ databases">
        <title>Draft genome sequence of Algimonas porphyrae strain NBRC 108216.</title>
        <authorList>
            <person name="Sun Q."/>
            <person name="Mori K."/>
        </authorList>
    </citation>
    <scope>NUCLEOTIDE SEQUENCE</scope>
    <source>
        <strain evidence="3">NBRC 108216</strain>
    </source>
</reference>
<comment type="subcellular location">
    <subcellularLocation>
        <location evidence="1">Cell envelope</location>
    </subcellularLocation>
</comment>
<dbReference type="Gene3D" id="1.50.10.100">
    <property type="entry name" value="Chondroitin AC/alginate lyase"/>
    <property type="match status" value="1"/>
</dbReference>
<dbReference type="EMBL" id="BSNJ01000004">
    <property type="protein sequence ID" value="GLQ20908.1"/>
    <property type="molecule type" value="Genomic_DNA"/>
</dbReference>
<dbReference type="InterPro" id="IPR008929">
    <property type="entry name" value="Chondroitin_lyas"/>
</dbReference>
<gene>
    <name evidence="3" type="primary">fzlC</name>
    <name evidence="3" type="ORF">GCM10007854_18630</name>
</gene>
<evidence type="ECO:0000259" key="2">
    <source>
        <dbReference type="Pfam" id="PF07940"/>
    </source>
</evidence>
<name>A0ABQ5V0F6_9PROT</name>
<dbReference type="Pfam" id="PF07940">
    <property type="entry name" value="Hepar_II_III_C"/>
    <property type="match status" value="1"/>
</dbReference>
<dbReference type="Gene3D" id="2.70.98.70">
    <property type="match status" value="1"/>
</dbReference>
<dbReference type="Proteomes" id="UP001161390">
    <property type="component" value="Unassembled WGS sequence"/>
</dbReference>